<comment type="caution">
    <text evidence="3">The sequence shown here is derived from an EMBL/GenBank/DDBJ whole genome shotgun (WGS) entry which is preliminary data.</text>
</comment>
<feature type="compositionally biased region" description="Low complexity" evidence="1">
    <location>
        <begin position="355"/>
        <end position="367"/>
    </location>
</feature>
<feature type="region of interest" description="Disordered" evidence="1">
    <location>
        <begin position="223"/>
        <end position="254"/>
    </location>
</feature>
<keyword evidence="2" id="KW-0812">Transmembrane</keyword>
<evidence type="ECO:0000313" key="3">
    <source>
        <dbReference type="EMBL" id="KAK4278690.1"/>
    </source>
</evidence>
<feature type="transmembrane region" description="Helical" evidence="2">
    <location>
        <begin position="175"/>
        <end position="194"/>
    </location>
</feature>
<proteinExistence type="predicted"/>
<feature type="region of interest" description="Disordered" evidence="1">
    <location>
        <begin position="287"/>
        <end position="426"/>
    </location>
</feature>
<name>A0AAE1TC92_9FABA</name>
<keyword evidence="2" id="KW-1133">Transmembrane helix</keyword>
<evidence type="ECO:0000256" key="2">
    <source>
        <dbReference type="SAM" id="Phobius"/>
    </source>
</evidence>
<feature type="compositionally biased region" description="Basic residues" evidence="1">
    <location>
        <begin position="403"/>
        <end position="412"/>
    </location>
</feature>
<feature type="compositionally biased region" description="Pro residues" evidence="1">
    <location>
        <begin position="309"/>
        <end position="323"/>
    </location>
</feature>
<evidence type="ECO:0000256" key="1">
    <source>
        <dbReference type="SAM" id="MobiDB-lite"/>
    </source>
</evidence>
<keyword evidence="4" id="KW-1185">Reference proteome</keyword>
<feature type="transmembrane region" description="Helical" evidence="2">
    <location>
        <begin position="139"/>
        <end position="163"/>
    </location>
</feature>
<feature type="transmembrane region" description="Helical" evidence="2">
    <location>
        <begin position="38"/>
        <end position="61"/>
    </location>
</feature>
<organism evidence="3 4">
    <name type="scientific">Acacia crassicarpa</name>
    <name type="common">northern wattle</name>
    <dbReference type="NCBI Taxonomy" id="499986"/>
    <lineage>
        <taxon>Eukaryota</taxon>
        <taxon>Viridiplantae</taxon>
        <taxon>Streptophyta</taxon>
        <taxon>Embryophyta</taxon>
        <taxon>Tracheophyta</taxon>
        <taxon>Spermatophyta</taxon>
        <taxon>Magnoliopsida</taxon>
        <taxon>eudicotyledons</taxon>
        <taxon>Gunneridae</taxon>
        <taxon>Pentapetalae</taxon>
        <taxon>rosids</taxon>
        <taxon>fabids</taxon>
        <taxon>Fabales</taxon>
        <taxon>Fabaceae</taxon>
        <taxon>Caesalpinioideae</taxon>
        <taxon>mimosoid clade</taxon>
        <taxon>Acacieae</taxon>
        <taxon>Acacia</taxon>
    </lineage>
</organism>
<evidence type="ECO:0000313" key="4">
    <source>
        <dbReference type="Proteomes" id="UP001293593"/>
    </source>
</evidence>
<keyword evidence="2" id="KW-0472">Membrane</keyword>
<feature type="compositionally biased region" description="Polar residues" evidence="1">
    <location>
        <begin position="234"/>
        <end position="249"/>
    </location>
</feature>
<gene>
    <name evidence="3" type="ORF">QN277_016503</name>
</gene>
<dbReference type="AlphaFoldDB" id="A0AAE1TC92"/>
<dbReference type="EMBL" id="JAWXYG010000003">
    <property type="protein sequence ID" value="KAK4278690.1"/>
    <property type="molecule type" value="Genomic_DNA"/>
</dbReference>
<accession>A0AAE1TC92</accession>
<protein>
    <submittedName>
        <fullName evidence="3">Uncharacterized protein</fullName>
    </submittedName>
</protein>
<feature type="transmembrane region" description="Helical" evidence="2">
    <location>
        <begin position="73"/>
        <end position="89"/>
    </location>
</feature>
<feature type="compositionally biased region" description="Basic and acidic residues" evidence="1">
    <location>
        <begin position="324"/>
        <end position="336"/>
    </location>
</feature>
<sequence length="426" mass="48374">MVSVIRKNSNFHCYEPSCSSSEKMSMLCRVQDLRNHPIFVRTVGSLSCVVGLLCYALSSSFKSLFGEWNPTKIVLYIILSSIISVVVLFEDKSRVSVVSKLKPHVEFLVLMLTSLYSFFADQSMKGKPDTWSVVSSGAFALTSLCLSLQIEPGFDVGMFSFFLGCVTVQLMKIHLIFILVAAVVCYPLVVLGSYSEPPSENGDSIPEELLEILLDDGNIGQDTARQTSLRRRVTNVSRSPSPLPSTGLTQDDDKSFEKLPRVAADEQLLSDLQEQVAANEKFLSDLQEKRWQSQQHQEQPPPQRHEEQPPPPQCPPEQPPPPQWHDEQLPLQHEEQPPLQSHQEQPPSPQRQQERPWQPLQLLGEGPLPHEQEAQRQLRLRLRQAQRAQQLSLEERAPQKPPSRQRLKHKQRPPPPLPQQLRRRPV</sequence>
<reference evidence="3" key="1">
    <citation type="submission" date="2023-10" db="EMBL/GenBank/DDBJ databases">
        <title>Chromosome-level genome of the transformable northern wattle, Acacia crassicarpa.</title>
        <authorList>
            <person name="Massaro I."/>
            <person name="Sinha N.R."/>
            <person name="Poethig S."/>
            <person name="Leichty A.R."/>
        </authorList>
    </citation>
    <scope>NUCLEOTIDE SEQUENCE</scope>
    <source>
        <strain evidence="3">Acra3RX</strain>
        <tissue evidence="3">Leaf</tissue>
    </source>
</reference>
<dbReference type="Proteomes" id="UP001293593">
    <property type="component" value="Unassembled WGS sequence"/>
</dbReference>